<dbReference type="OrthoDB" id="3437960at2759"/>
<sequence>MGNTESLQTRQPGVVLHTNMEKNGDEETDVTMMASHISTKQSTILLATALVQVTTDDNYEVTLRALIDQGSQASFISESAAQLLKVKRYPMKGLPGSPCAYRTKFIGKIEDKTEPDSMLVMHHNIDLEDFLKTLWEIDQVQERKYTKEEQKCEKFYEETYQRDSNGRYIVRLPFVTRQPASPNGNFYEAFDPTREKITTNTRA</sequence>
<organism evidence="1 2">
    <name type="scientific">Arctia plantaginis</name>
    <name type="common">Wood tiger moth</name>
    <name type="synonym">Phalaena plantaginis</name>
    <dbReference type="NCBI Taxonomy" id="874455"/>
    <lineage>
        <taxon>Eukaryota</taxon>
        <taxon>Metazoa</taxon>
        <taxon>Ecdysozoa</taxon>
        <taxon>Arthropoda</taxon>
        <taxon>Hexapoda</taxon>
        <taxon>Insecta</taxon>
        <taxon>Pterygota</taxon>
        <taxon>Neoptera</taxon>
        <taxon>Endopterygota</taxon>
        <taxon>Lepidoptera</taxon>
        <taxon>Glossata</taxon>
        <taxon>Ditrysia</taxon>
        <taxon>Noctuoidea</taxon>
        <taxon>Erebidae</taxon>
        <taxon>Arctiinae</taxon>
        <taxon>Arctia</taxon>
    </lineage>
</organism>
<evidence type="ECO:0000313" key="1">
    <source>
        <dbReference type="EMBL" id="CAB3251419.1"/>
    </source>
</evidence>
<reference evidence="1 2" key="1">
    <citation type="submission" date="2020-04" db="EMBL/GenBank/DDBJ databases">
        <authorList>
            <person name="Wallbank WR R."/>
            <person name="Pardo Diaz C."/>
            <person name="Kozak K."/>
            <person name="Martin S."/>
            <person name="Jiggins C."/>
            <person name="Moest M."/>
            <person name="Warren A I."/>
            <person name="Byers J.R.P. K."/>
            <person name="Montejo-Kovacevich G."/>
            <person name="Yen C E."/>
        </authorList>
    </citation>
    <scope>NUCLEOTIDE SEQUENCE [LARGE SCALE GENOMIC DNA]</scope>
</reference>
<name>A0A8S1AW89_ARCPL</name>
<comment type="caution">
    <text evidence="1">The sequence shown here is derived from an EMBL/GenBank/DDBJ whole genome shotgun (WGS) entry which is preliminary data.</text>
</comment>
<proteinExistence type="predicted"/>
<gene>
    <name evidence="1" type="ORF">APLA_LOCUS13615</name>
</gene>
<evidence type="ECO:0000313" key="2">
    <source>
        <dbReference type="Proteomes" id="UP000494256"/>
    </source>
</evidence>
<accession>A0A8S1AW89</accession>
<dbReference type="EMBL" id="CADEBD010000358">
    <property type="protein sequence ID" value="CAB3251419.1"/>
    <property type="molecule type" value="Genomic_DNA"/>
</dbReference>
<evidence type="ECO:0008006" key="3">
    <source>
        <dbReference type="Google" id="ProtNLM"/>
    </source>
</evidence>
<dbReference type="Proteomes" id="UP000494256">
    <property type="component" value="Unassembled WGS sequence"/>
</dbReference>
<protein>
    <recommendedName>
        <fullName evidence="3">Peptidase aspartic putative domain-containing protein</fullName>
    </recommendedName>
</protein>
<dbReference type="AlphaFoldDB" id="A0A8S1AW89"/>